<keyword evidence="1" id="KW-0812">Transmembrane</keyword>
<feature type="transmembrane region" description="Helical" evidence="1">
    <location>
        <begin position="100"/>
        <end position="119"/>
    </location>
</feature>
<dbReference type="Proteomes" id="UP001651880">
    <property type="component" value="Unassembled WGS sequence"/>
</dbReference>
<organism evidence="2 3">
    <name type="scientific">Lutispora saccharofermentans</name>
    <dbReference type="NCBI Taxonomy" id="3024236"/>
    <lineage>
        <taxon>Bacteria</taxon>
        <taxon>Bacillati</taxon>
        <taxon>Bacillota</taxon>
        <taxon>Clostridia</taxon>
        <taxon>Lutisporales</taxon>
        <taxon>Lutisporaceae</taxon>
        <taxon>Lutispora</taxon>
    </lineage>
</organism>
<dbReference type="RefSeq" id="WP_255229219.1">
    <property type="nucleotide sequence ID" value="NZ_JAJEKE010000027.1"/>
</dbReference>
<feature type="transmembrane region" description="Helical" evidence="1">
    <location>
        <begin position="131"/>
        <end position="149"/>
    </location>
</feature>
<keyword evidence="3" id="KW-1185">Reference proteome</keyword>
<feature type="transmembrane region" description="Helical" evidence="1">
    <location>
        <begin position="74"/>
        <end position="93"/>
    </location>
</feature>
<dbReference type="EMBL" id="JAJEKE010000027">
    <property type="protein sequence ID" value="MCQ1531663.1"/>
    <property type="molecule type" value="Genomic_DNA"/>
</dbReference>
<keyword evidence="1" id="KW-0472">Membrane</keyword>
<feature type="transmembrane region" description="Helical" evidence="1">
    <location>
        <begin position="156"/>
        <end position="175"/>
    </location>
</feature>
<evidence type="ECO:0000313" key="3">
    <source>
        <dbReference type="Proteomes" id="UP001651880"/>
    </source>
</evidence>
<accession>A0ABT1NNI1</accession>
<keyword evidence="1" id="KW-1133">Transmembrane helix</keyword>
<feature type="transmembrane region" description="Helical" evidence="1">
    <location>
        <begin position="51"/>
        <end position="68"/>
    </location>
</feature>
<reference evidence="2 3" key="1">
    <citation type="submission" date="2021-10" db="EMBL/GenBank/DDBJ databases">
        <title>Lutispora strain m25 sp. nov., a thermophilic, non-spore-forming bacterium isolated from a lab-scale methanogenic bioreactor digesting anaerobic sludge.</title>
        <authorList>
            <person name="El Houari A."/>
            <person name="Mcdonald J."/>
        </authorList>
    </citation>
    <scope>NUCLEOTIDE SEQUENCE [LARGE SCALE GENOMIC DNA]</scope>
    <source>
        <strain evidence="3">m25</strain>
    </source>
</reference>
<evidence type="ECO:0008006" key="4">
    <source>
        <dbReference type="Google" id="ProtNLM"/>
    </source>
</evidence>
<evidence type="ECO:0000256" key="1">
    <source>
        <dbReference type="SAM" id="Phobius"/>
    </source>
</evidence>
<gene>
    <name evidence="2" type="ORF">LJD61_19280</name>
</gene>
<protein>
    <recommendedName>
        <fullName evidence="4">DUF5668 domain-containing protein</fullName>
    </recommendedName>
</protein>
<evidence type="ECO:0000313" key="2">
    <source>
        <dbReference type="EMBL" id="MCQ1531663.1"/>
    </source>
</evidence>
<sequence>MNKRRSILGVLLILIGISAILKNLGVMPGNSFVLFGGIFLLYLWYIKRQQIFLVLGSLAVFSGALSLIQDLGIFRFRMSGELMLLALGILFLFFYYTKGIFGFVFPGAILISLAVYVFLMENFNSAKLWPSYFLLLGFAFYLIYFIAFYERSSWPLVVGTILNLLGLVFLAFSYGLLNWRLYQYYNYVWPILLILIGILLLMKIFAGRPR</sequence>
<name>A0ABT1NNI1_9FIRM</name>
<comment type="caution">
    <text evidence="2">The sequence shown here is derived from an EMBL/GenBank/DDBJ whole genome shotgun (WGS) entry which is preliminary data.</text>
</comment>
<feature type="transmembrane region" description="Helical" evidence="1">
    <location>
        <begin position="29"/>
        <end position="46"/>
    </location>
</feature>
<feature type="transmembrane region" description="Helical" evidence="1">
    <location>
        <begin position="187"/>
        <end position="206"/>
    </location>
</feature>
<proteinExistence type="predicted"/>